<evidence type="ECO:0000256" key="3">
    <source>
        <dbReference type="ARBA" id="ARBA00023125"/>
    </source>
</evidence>
<protein>
    <submittedName>
        <fullName evidence="6">LysR family transcriptional regulator</fullName>
    </submittedName>
</protein>
<dbReference type="GO" id="GO:0043565">
    <property type="term" value="F:sequence-specific DNA binding"/>
    <property type="evidence" value="ECO:0007669"/>
    <property type="project" value="TreeGrafter"/>
</dbReference>
<dbReference type="Pfam" id="PF00126">
    <property type="entry name" value="HTH_1"/>
    <property type="match status" value="1"/>
</dbReference>
<keyword evidence="4" id="KW-0804">Transcription</keyword>
<accession>A0A7G6SWF8</accession>
<keyword evidence="2" id="KW-0805">Transcription regulation</keyword>
<dbReference type="Gene3D" id="1.10.10.10">
    <property type="entry name" value="Winged helix-like DNA-binding domain superfamily/Winged helix DNA-binding domain"/>
    <property type="match status" value="1"/>
</dbReference>
<dbReference type="GO" id="GO:0006351">
    <property type="term" value="P:DNA-templated transcription"/>
    <property type="evidence" value="ECO:0007669"/>
    <property type="project" value="TreeGrafter"/>
</dbReference>
<reference evidence="7" key="1">
    <citation type="journal article" date="2020" name="Mol. Plant Microbe">
        <title>Rhizobial microsymbionts of the narrowly endemic Oxytropis species growing in Kamchatka are characterized by significant genetic diversity and possess a set of genes that are associated with T3SS and T6SS secretion systems and can affect the development of symbiosis.</title>
        <authorList>
            <person name="Safronova V."/>
            <person name="Guro P."/>
            <person name="Sazanova A."/>
            <person name="Kuznetsova I."/>
            <person name="Belimov A."/>
            <person name="Yakubov V."/>
            <person name="Chirak E."/>
            <person name="Afonin A."/>
            <person name="Gogolev Y."/>
            <person name="Andronov E."/>
            <person name="Tikhonovich I."/>
        </authorList>
    </citation>
    <scope>NUCLEOTIDE SEQUENCE [LARGE SCALE GENOMIC DNA]</scope>
    <source>
        <strain evidence="7">583</strain>
    </source>
</reference>
<evidence type="ECO:0000256" key="1">
    <source>
        <dbReference type="ARBA" id="ARBA00009437"/>
    </source>
</evidence>
<dbReference type="EMBL" id="CP050296">
    <property type="protein sequence ID" value="QND58840.1"/>
    <property type="molecule type" value="Genomic_DNA"/>
</dbReference>
<feature type="domain" description="HTH lysR-type" evidence="5">
    <location>
        <begin position="46"/>
        <end position="103"/>
    </location>
</feature>
<dbReference type="SUPFAM" id="SSF46785">
    <property type="entry name" value="Winged helix' DNA-binding domain"/>
    <property type="match status" value="1"/>
</dbReference>
<keyword evidence="3" id="KW-0238">DNA-binding</keyword>
<dbReference type="Gene3D" id="3.40.190.10">
    <property type="entry name" value="Periplasmic binding protein-like II"/>
    <property type="match status" value="2"/>
</dbReference>
<organism evidence="6 7">
    <name type="scientific">Mesorhizobium huakuii</name>
    <dbReference type="NCBI Taxonomy" id="28104"/>
    <lineage>
        <taxon>Bacteria</taxon>
        <taxon>Pseudomonadati</taxon>
        <taxon>Pseudomonadota</taxon>
        <taxon>Alphaproteobacteria</taxon>
        <taxon>Hyphomicrobiales</taxon>
        <taxon>Phyllobacteriaceae</taxon>
        <taxon>Mesorhizobium</taxon>
    </lineage>
</organism>
<dbReference type="Pfam" id="PF03466">
    <property type="entry name" value="LysR_substrate"/>
    <property type="match status" value="1"/>
</dbReference>
<evidence type="ECO:0000313" key="7">
    <source>
        <dbReference type="Proteomes" id="UP000515465"/>
    </source>
</evidence>
<dbReference type="RefSeq" id="WP_183456712.1">
    <property type="nucleotide sequence ID" value="NZ_CP050296.1"/>
</dbReference>
<name>A0A7G6SWF8_9HYPH</name>
<dbReference type="AlphaFoldDB" id="A0A7G6SWF8"/>
<dbReference type="CDD" id="cd08432">
    <property type="entry name" value="PBP2_GcdR_TrpI_HvrB_AmpR_like"/>
    <property type="match status" value="1"/>
</dbReference>
<gene>
    <name evidence="6" type="ORF">HB778_21290</name>
</gene>
<evidence type="ECO:0000256" key="4">
    <source>
        <dbReference type="ARBA" id="ARBA00023163"/>
    </source>
</evidence>
<evidence type="ECO:0000313" key="6">
    <source>
        <dbReference type="EMBL" id="QND58840.1"/>
    </source>
</evidence>
<dbReference type="InterPro" id="IPR005119">
    <property type="entry name" value="LysR_subst-bd"/>
</dbReference>
<dbReference type="PANTHER" id="PTHR30537">
    <property type="entry name" value="HTH-TYPE TRANSCRIPTIONAL REGULATOR"/>
    <property type="match status" value="1"/>
</dbReference>
<dbReference type="InterPro" id="IPR058163">
    <property type="entry name" value="LysR-type_TF_proteobact-type"/>
</dbReference>
<proteinExistence type="inferred from homology"/>
<dbReference type="Proteomes" id="UP000515465">
    <property type="component" value="Chromosome"/>
</dbReference>
<dbReference type="InterPro" id="IPR000847">
    <property type="entry name" value="LysR_HTH_N"/>
</dbReference>
<dbReference type="InterPro" id="IPR036388">
    <property type="entry name" value="WH-like_DNA-bd_sf"/>
</dbReference>
<comment type="similarity">
    <text evidence="1">Belongs to the LysR transcriptional regulatory family.</text>
</comment>
<dbReference type="PANTHER" id="PTHR30537:SF74">
    <property type="entry name" value="HTH-TYPE TRANSCRIPTIONAL REGULATOR TRPI"/>
    <property type="match status" value="1"/>
</dbReference>
<sequence>MASSRACDRQTDSSRAGSDKGLASAFYFRNAKTNRPQDCPQVKKALPLRAIEAFEAFGRRGSVTAAAEELGVSVGAVSQQIRKAEDALGLSLLERRGRSVALTSWGRTYHAAVSSGFEQLRDAQHIVERARSESALTISCLPSLASKWLAPRLLDWQTVHAGATVRLIGAEQEPRFGDDQVDFRISYGAKVHEFDHYAELFTDWVVPACAPGLLANRPLKRPSDILDFPLLGIEWARDHQSPPSWAEWAHGIGASHRRTSGEVAFSLSSAAIDAAINGKGFVLAQLSMAAEDIASGRLIVPFNERVRLPGAYFLAWDRAALDKPFGPELRAWVVSISKRLDAS</sequence>
<evidence type="ECO:0000256" key="2">
    <source>
        <dbReference type="ARBA" id="ARBA00023015"/>
    </source>
</evidence>
<dbReference type="SUPFAM" id="SSF53850">
    <property type="entry name" value="Periplasmic binding protein-like II"/>
    <property type="match status" value="1"/>
</dbReference>
<dbReference type="PROSITE" id="PS50931">
    <property type="entry name" value="HTH_LYSR"/>
    <property type="match status" value="1"/>
</dbReference>
<dbReference type="InterPro" id="IPR036390">
    <property type="entry name" value="WH_DNA-bd_sf"/>
</dbReference>
<dbReference type="GO" id="GO:0003700">
    <property type="term" value="F:DNA-binding transcription factor activity"/>
    <property type="evidence" value="ECO:0007669"/>
    <property type="project" value="InterPro"/>
</dbReference>
<evidence type="ECO:0000259" key="5">
    <source>
        <dbReference type="PROSITE" id="PS50931"/>
    </source>
</evidence>